<dbReference type="GO" id="GO:0051301">
    <property type="term" value="P:cell division"/>
    <property type="evidence" value="ECO:0007669"/>
    <property type="project" value="UniProtKB-UniRule"/>
</dbReference>
<keyword evidence="1" id="KW-0812">Transmembrane</keyword>
<feature type="region of interest" description="Disordered" evidence="2">
    <location>
        <begin position="178"/>
        <end position="203"/>
    </location>
</feature>
<dbReference type="RefSeq" id="WP_118096426.1">
    <property type="nucleotide sequence ID" value="NZ_QSIO01000006.1"/>
</dbReference>
<organism evidence="5 6">
    <name type="scientific">Streptococcus parasanguinis</name>
    <dbReference type="NCBI Taxonomy" id="1318"/>
    <lineage>
        <taxon>Bacteria</taxon>
        <taxon>Bacillati</taxon>
        <taxon>Bacillota</taxon>
        <taxon>Bacilli</taxon>
        <taxon>Lactobacillales</taxon>
        <taxon>Streptococcaceae</taxon>
        <taxon>Streptococcus</taxon>
    </lineage>
</organism>
<dbReference type="InterPro" id="IPR030858">
    <property type="entry name" value="MapZ"/>
</dbReference>
<dbReference type="HAMAP" id="MF_01941">
    <property type="entry name" value="MapZ"/>
    <property type="match status" value="1"/>
</dbReference>
<feature type="compositionally biased region" description="Low complexity" evidence="2">
    <location>
        <begin position="180"/>
        <end position="200"/>
    </location>
</feature>
<feature type="compositionally biased region" description="Basic and acidic residues" evidence="2">
    <location>
        <begin position="1"/>
        <end position="10"/>
    </location>
</feature>
<dbReference type="InterPro" id="IPR041295">
    <property type="entry name" value="MapZ_EC1"/>
</dbReference>
<keyword evidence="1" id="KW-0131">Cell cycle</keyword>
<dbReference type="Pfam" id="PF18041">
    <property type="entry name" value="MapZ_EC1"/>
    <property type="match status" value="1"/>
</dbReference>
<dbReference type="Proteomes" id="UP000285773">
    <property type="component" value="Unassembled WGS sequence"/>
</dbReference>
<protein>
    <recommendedName>
        <fullName evidence="1">Mid-cell-anchored protein Z</fullName>
    </recommendedName>
</protein>
<reference evidence="5 6" key="1">
    <citation type="submission" date="2018-08" db="EMBL/GenBank/DDBJ databases">
        <title>A genome reference for cultivated species of the human gut microbiota.</title>
        <authorList>
            <person name="Zou Y."/>
            <person name="Xue W."/>
            <person name="Luo G."/>
        </authorList>
    </citation>
    <scope>NUCLEOTIDE SEQUENCE [LARGE SCALE GENOMIC DNA]</scope>
    <source>
        <strain evidence="5 6">AM33-3BH</strain>
    </source>
</reference>
<feature type="region of interest" description="Disordered" evidence="2">
    <location>
        <begin position="1"/>
        <end position="31"/>
    </location>
</feature>
<comment type="subcellular location">
    <subcellularLocation>
        <location evidence="1">Cell membrane</location>
        <topology evidence="1">Single-pass membrane protein</topology>
    </subcellularLocation>
    <text evidence="1">In newborn cells, forms a ring positioned at mid-cell. Soon after cell division starts and the cells begin elongating, the ring splits into two rings that, as elongation proceeds, move along and mark the future division sites.</text>
</comment>
<feature type="domain" description="MapZ extracellular C-terminal" evidence="4">
    <location>
        <begin position="386"/>
        <end position="464"/>
    </location>
</feature>
<dbReference type="GO" id="GO:0005886">
    <property type="term" value="C:plasma membrane"/>
    <property type="evidence" value="ECO:0007669"/>
    <property type="project" value="UniProtKB-SubCell"/>
</dbReference>
<proteinExistence type="inferred from homology"/>
<keyword evidence="1" id="KW-0132">Cell division</keyword>
<dbReference type="Pfam" id="PF18708">
    <property type="entry name" value="MapZ_C2"/>
    <property type="match status" value="1"/>
</dbReference>
<comment type="function">
    <text evidence="1">Early cell division protein that marks the future cell division site and supports proper FtsZ ring positioning.</text>
</comment>
<evidence type="ECO:0000313" key="6">
    <source>
        <dbReference type="Proteomes" id="UP000285773"/>
    </source>
</evidence>
<dbReference type="EMBL" id="QSIO01000006">
    <property type="protein sequence ID" value="RHC93317.1"/>
    <property type="molecule type" value="Genomic_DNA"/>
</dbReference>
<comment type="subunit">
    <text evidence="1">Interacts with FtsZ.</text>
</comment>
<evidence type="ECO:0000259" key="3">
    <source>
        <dbReference type="Pfam" id="PF18041"/>
    </source>
</evidence>
<dbReference type="InterPro" id="IPR040532">
    <property type="entry name" value="MapZ_C2"/>
</dbReference>
<feature type="transmembrane region" description="Helical" evidence="1">
    <location>
        <begin position="150"/>
        <end position="172"/>
    </location>
</feature>
<keyword evidence="1" id="KW-0472">Membrane</keyword>
<comment type="similarity">
    <text evidence="1">Belongs to the MapZ family.</text>
</comment>
<feature type="domain" description="MapZ extracellular" evidence="3">
    <location>
        <begin position="191"/>
        <end position="316"/>
    </location>
</feature>
<comment type="caution">
    <text evidence="5">The sequence shown here is derived from an EMBL/GenBank/DDBJ whole genome shotgun (WGS) entry which is preliminary data.</text>
</comment>
<evidence type="ECO:0000256" key="2">
    <source>
        <dbReference type="SAM" id="MobiDB-lite"/>
    </source>
</evidence>
<gene>
    <name evidence="1" type="primary">mapZ</name>
    <name evidence="5" type="ORF">DW820_10655</name>
</gene>
<evidence type="ECO:0000256" key="1">
    <source>
        <dbReference type="HAMAP-Rule" id="MF_01941"/>
    </source>
</evidence>
<accession>A0A414CEH5</accession>
<feature type="compositionally biased region" description="Low complexity" evidence="2">
    <location>
        <begin position="322"/>
        <end position="361"/>
    </location>
</feature>
<keyword evidence="1" id="KW-1133">Transmembrane helix</keyword>
<name>A0A414CEH5_STRPA</name>
<evidence type="ECO:0000259" key="4">
    <source>
        <dbReference type="Pfam" id="PF18708"/>
    </source>
</evidence>
<sequence length="474" mass="50756">MTEKDKKPLEQETESILEFEDAKEMTIGQANRKAEEIEAGVTEGDNVLDKYIKQHRAEIEAEKYDTKILAKEELAKAEELAATETVAEVAEAVEAPEVTETVLEQRPEMDAISTELPAKIKFGPTPTEPIVEAEELPEETPSNAGKRIKAVLYSALGLAIVGSAIFVTYNWMHSRGKSGGTTVVSSSSSKSSSTSKSSSSETQAQKLEEFTKAYDAFFVDESKSALKNDKFGDLENLKKLLDKLEGSSDYNAAKTKYEDLVKQVSAIQKVNSQFSSPVIKDGVLDATAKAKSDATFAETKTGNEKLDSLLNEAVAQGRSQQVATPAPVTGTGGTDTSNATPAPAQAATPTAPTVNAATGGAGTASPGYSGYGLPSDGVPLQRNLSRVPYNQAAINDVNNPAWVFGDGILEKVLNIARKRGHITGNQYILERVNIINGNGYYNLFKPDGTYLFSINAKTGYFVGNGKGHSDALDY</sequence>
<evidence type="ECO:0000313" key="5">
    <source>
        <dbReference type="EMBL" id="RHC93317.1"/>
    </source>
</evidence>
<feature type="compositionally biased region" description="Acidic residues" evidence="2">
    <location>
        <begin position="11"/>
        <end position="21"/>
    </location>
</feature>
<keyword evidence="1" id="KW-1003">Cell membrane</keyword>
<feature type="region of interest" description="Disordered" evidence="2">
    <location>
        <begin position="315"/>
        <end position="361"/>
    </location>
</feature>
<dbReference type="AlphaFoldDB" id="A0A414CEH5"/>